<feature type="compositionally biased region" description="Low complexity" evidence="5">
    <location>
        <begin position="139"/>
        <end position="160"/>
    </location>
</feature>
<dbReference type="EMBL" id="JALJOT010000015">
    <property type="protein sequence ID" value="KAK9902790.1"/>
    <property type="molecule type" value="Genomic_DNA"/>
</dbReference>
<dbReference type="InterPro" id="IPR010334">
    <property type="entry name" value="Dcp1"/>
</dbReference>
<dbReference type="Pfam" id="PF06058">
    <property type="entry name" value="DCP1"/>
    <property type="match status" value="1"/>
</dbReference>
<feature type="region of interest" description="Disordered" evidence="5">
    <location>
        <begin position="138"/>
        <end position="218"/>
    </location>
</feature>
<organism evidence="6 7">
    <name type="scientific">Coccomyxa subellipsoidea</name>
    <dbReference type="NCBI Taxonomy" id="248742"/>
    <lineage>
        <taxon>Eukaryota</taxon>
        <taxon>Viridiplantae</taxon>
        <taxon>Chlorophyta</taxon>
        <taxon>core chlorophytes</taxon>
        <taxon>Trebouxiophyceae</taxon>
        <taxon>Trebouxiophyceae incertae sedis</taxon>
        <taxon>Coccomyxaceae</taxon>
        <taxon>Coccomyxa</taxon>
    </lineage>
</organism>
<reference evidence="6 7" key="1">
    <citation type="journal article" date="2024" name="Nat. Commun.">
        <title>Phylogenomics reveals the evolutionary origins of lichenization in chlorophyte algae.</title>
        <authorList>
            <person name="Puginier C."/>
            <person name="Libourel C."/>
            <person name="Otte J."/>
            <person name="Skaloud P."/>
            <person name="Haon M."/>
            <person name="Grisel S."/>
            <person name="Petersen M."/>
            <person name="Berrin J.G."/>
            <person name="Delaux P.M."/>
            <person name="Dal Grande F."/>
            <person name="Keller J."/>
        </authorList>
    </citation>
    <scope>NUCLEOTIDE SEQUENCE [LARGE SCALE GENOMIC DNA]</scope>
    <source>
        <strain evidence="6 7">SAG 216-7</strain>
    </source>
</reference>
<dbReference type="SUPFAM" id="SSF50729">
    <property type="entry name" value="PH domain-like"/>
    <property type="match status" value="1"/>
</dbReference>
<evidence type="ECO:0000256" key="1">
    <source>
        <dbReference type="ARBA" id="ARBA00004496"/>
    </source>
</evidence>
<feature type="compositionally biased region" description="Low complexity" evidence="5">
    <location>
        <begin position="284"/>
        <end position="296"/>
    </location>
</feature>
<comment type="similarity">
    <text evidence="2">Belongs to the DCP1 family.</text>
</comment>
<proteinExistence type="inferred from homology"/>
<dbReference type="CDD" id="cd13182">
    <property type="entry name" value="EVH1-like_Dcp1"/>
    <property type="match status" value="1"/>
</dbReference>
<feature type="compositionally biased region" description="Low complexity" evidence="5">
    <location>
        <begin position="195"/>
        <end position="208"/>
    </location>
</feature>
<comment type="subcellular location">
    <subcellularLocation>
        <location evidence="1">Cytoplasm</location>
    </subcellularLocation>
</comment>
<accession>A0ABR2YD29</accession>
<evidence type="ECO:0000256" key="5">
    <source>
        <dbReference type="SAM" id="MobiDB-lite"/>
    </source>
</evidence>
<dbReference type="InterPro" id="IPR011993">
    <property type="entry name" value="PH-like_dom_sf"/>
</dbReference>
<evidence type="ECO:0000256" key="2">
    <source>
        <dbReference type="ARBA" id="ARBA00008778"/>
    </source>
</evidence>
<evidence type="ECO:0008006" key="8">
    <source>
        <dbReference type="Google" id="ProtNLM"/>
    </source>
</evidence>
<comment type="caution">
    <text evidence="6">The sequence shown here is derived from an EMBL/GenBank/DDBJ whole genome shotgun (WGS) entry which is preliminary data.</text>
</comment>
<keyword evidence="3" id="KW-0963">Cytoplasm</keyword>
<dbReference type="Proteomes" id="UP001491310">
    <property type="component" value="Unassembled WGS sequence"/>
</dbReference>
<feature type="region of interest" description="Disordered" evidence="5">
    <location>
        <begin position="250"/>
        <end position="271"/>
    </location>
</feature>
<evidence type="ECO:0000313" key="6">
    <source>
        <dbReference type="EMBL" id="KAK9902790.1"/>
    </source>
</evidence>
<feature type="compositionally biased region" description="Low complexity" evidence="5">
    <location>
        <begin position="326"/>
        <end position="337"/>
    </location>
</feature>
<evidence type="ECO:0000256" key="3">
    <source>
        <dbReference type="ARBA" id="ARBA00022490"/>
    </source>
</evidence>
<sequence>MHPLGPAHLLDPKEAQRLNLSVLKRIDSATKQVLASANHVALYDFDQEDSRWVRKDVEGSLFLVQRNVHPIYQIIILNKKSQQNYVEDVLANFQFEKSRPYLLYRNRKDEVVGIWFYEEEEADKVEALLHQILASYPGSPSAPQQEVPEQAAASHSGAAASRDDSFWDQRAPSPPSDFDPFAGRAGIATPPSALGMMTPGPPATAATPPKSPGSFLRGVNGLRDSSMMTPEQSNLAKLLANMKVSSVLMPSPASTPLPSTPHHSASTSDLQRPTLLTPKFFAARAAPSPSSTAARPNGGSSVGAPESPSETRSAADNSTSTVQRTLSDPLSASSALPEPQRQLLEDTSLSRFFPLAGLAGVGSAAKPAGNAAPSQPEPAPAQALPARKQREWLRQVIIALARSDTFLDVLAKELSDASLLP</sequence>
<evidence type="ECO:0000256" key="4">
    <source>
        <dbReference type="ARBA" id="ARBA00022664"/>
    </source>
</evidence>
<dbReference type="PANTHER" id="PTHR16290">
    <property type="entry name" value="TRANSCRIPTION FACTOR SMIF DECAPPING ENZYME DCP1"/>
    <property type="match status" value="1"/>
</dbReference>
<gene>
    <name evidence="6" type="ORF">WJX75_006055</name>
</gene>
<name>A0ABR2YD29_9CHLO</name>
<feature type="compositionally biased region" description="Polar residues" evidence="5">
    <location>
        <begin position="308"/>
        <end position="325"/>
    </location>
</feature>
<keyword evidence="7" id="KW-1185">Reference proteome</keyword>
<dbReference type="Gene3D" id="2.30.29.30">
    <property type="entry name" value="Pleckstrin-homology domain (PH domain)/Phosphotyrosine-binding domain (PTB)"/>
    <property type="match status" value="1"/>
</dbReference>
<evidence type="ECO:0000313" key="7">
    <source>
        <dbReference type="Proteomes" id="UP001491310"/>
    </source>
</evidence>
<feature type="region of interest" description="Disordered" evidence="5">
    <location>
        <begin position="284"/>
        <end position="340"/>
    </location>
</feature>
<keyword evidence="4" id="KW-0507">mRNA processing</keyword>
<protein>
    <recommendedName>
        <fullName evidence="8">mRNA-decapping enzyme-like protein</fullName>
    </recommendedName>
</protein>
<feature type="region of interest" description="Disordered" evidence="5">
    <location>
        <begin position="363"/>
        <end position="386"/>
    </location>
</feature>
<dbReference type="PANTHER" id="PTHR16290:SF0">
    <property type="entry name" value="DECAPPING PROTEIN 1, ISOFORM A"/>
    <property type="match status" value="1"/>
</dbReference>